<accession>A0AA41UJN0</accession>
<dbReference type="GO" id="GO:0045454">
    <property type="term" value="P:cell redox homeostasis"/>
    <property type="evidence" value="ECO:0007669"/>
    <property type="project" value="TreeGrafter"/>
</dbReference>
<dbReference type="EMBL" id="JALJRB010000012">
    <property type="protein sequence ID" value="MCJ8501344.1"/>
    <property type="molecule type" value="Genomic_DNA"/>
</dbReference>
<dbReference type="InterPro" id="IPR013766">
    <property type="entry name" value="Thioredoxin_domain"/>
</dbReference>
<dbReference type="GO" id="GO:0005829">
    <property type="term" value="C:cytosol"/>
    <property type="evidence" value="ECO:0007669"/>
    <property type="project" value="TreeGrafter"/>
</dbReference>
<dbReference type="CDD" id="cd02947">
    <property type="entry name" value="TRX_family"/>
    <property type="match status" value="1"/>
</dbReference>
<dbReference type="AlphaFoldDB" id="A0AA41UJN0"/>
<dbReference type="PANTHER" id="PTHR45663:SF11">
    <property type="entry name" value="GEO12009P1"/>
    <property type="match status" value="1"/>
</dbReference>
<dbReference type="Pfam" id="PF00085">
    <property type="entry name" value="Thioredoxin"/>
    <property type="match status" value="1"/>
</dbReference>
<dbReference type="InterPro" id="IPR036249">
    <property type="entry name" value="Thioredoxin-like_sf"/>
</dbReference>
<proteinExistence type="predicted"/>
<dbReference type="Gene3D" id="3.40.30.10">
    <property type="entry name" value="Glutaredoxin"/>
    <property type="match status" value="1"/>
</dbReference>
<feature type="domain" description="Thioredoxin" evidence="1">
    <location>
        <begin position="33"/>
        <end position="145"/>
    </location>
</feature>
<dbReference type="RefSeq" id="WP_246908712.1">
    <property type="nucleotide sequence ID" value="NZ_JALJRB010000012.1"/>
</dbReference>
<sequence length="146" mass="15615">MKSRFPIGRVIIILLVAAAAVYAIVQSQSGAPSAPSASALSASAPAGQGPLQLNTGRVTMIDLGATECVPCKMMAPILEELKQEYAGRADIIFIDVWKDPPQARKYGIRAIPTQIFFDAQGNEAFRHTGFMDKQRIVDALAKLGVS</sequence>
<dbReference type="PROSITE" id="PS51352">
    <property type="entry name" value="THIOREDOXIN_2"/>
    <property type="match status" value="1"/>
</dbReference>
<dbReference type="SUPFAM" id="SSF52833">
    <property type="entry name" value="Thioredoxin-like"/>
    <property type="match status" value="1"/>
</dbReference>
<dbReference type="PANTHER" id="PTHR45663">
    <property type="entry name" value="GEO12009P1"/>
    <property type="match status" value="1"/>
</dbReference>
<evidence type="ECO:0000259" key="1">
    <source>
        <dbReference type="PROSITE" id="PS51352"/>
    </source>
</evidence>
<protein>
    <submittedName>
        <fullName evidence="2">Thioredoxin family protein</fullName>
    </submittedName>
</protein>
<name>A0AA41UJN0_9BACT</name>
<keyword evidence="3" id="KW-1185">Reference proteome</keyword>
<dbReference type="GO" id="GO:0015035">
    <property type="term" value="F:protein-disulfide reductase activity"/>
    <property type="evidence" value="ECO:0007669"/>
    <property type="project" value="TreeGrafter"/>
</dbReference>
<organism evidence="2 3">
    <name type="scientific">Desulfatitalea alkaliphila</name>
    <dbReference type="NCBI Taxonomy" id="2929485"/>
    <lineage>
        <taxon>Bacteria</taxon>
        <taxon>Pseudomonadati</taxon>
        <taxon>Thermodesulfobacteriota</taxon>
        <taxon>Desulfobacteria</taxon>
        <taxon>Desulfobacterales</taxon>
        <taxon>Desulfosarcinaceae</taxon>
        <taxon>Desulfatitalea</taxon>
    </lineage>
</organism>
<dbReference type="Proteomes" id="UP001165427">
    <property type="component" value="Unassembled WGS sequence"/>
</dbReference>
<comment type="caution">
    <text evidence="2">The sequence shown here is derived from an EMBL/GenBank/DDBJ whole genome shotgun (WGS) entry which is preliminary data.</text>
</comment>
<evidence type="ECO:0000313" key="2">
    <source>
        <dbReference type="EMBL" id="MCJ8501344.1"/>
    </source>
</evidence>
<reference evidence="2" key="1">
    <citation type="submission" date="2022-04" db="EMBL/GenBank/DDBJ databases">
        <title>Desulfatitalea alkaliphila sp. nov., a novel anaerobic sulfate-reducing bacterium isolated from terrestrial mud volcano, Taman Peninsula, Russia.</title>
        <authorList>
            <person name="Khomyakova M.A."/>
            <person name="Merkel A.Y."/>
            <person name="Slobodkin A.I."/>
        </authorList>
    </citation>
    <scope>NUCLEOTIDE SEQUENCE</scope>
    <source>
        <strain evidence="2">M08but</strain>
    </source>
</reference>
<evidence type="ECO:0000313" key="3">
    <source>
        <dbReference type="Proteomes" id="UP001165427"/>
    </source>
</evidence>
<gene>
    <name evidence="2" type="ORF">MRX98_12235</name>
</gene>